<sequence length="352" mass="41008">MSGIKRREWNERDVLDFLNENTIGRAIFYEQLENSLTSNSYDNYCGTAQLPLHGSRSVRNTCSSILNYLENIYSESDHTTDTYDVCKLLNYWVYNRLKILLHSYNSNYIIRAHGDIVRIWNDFNELKLKKDENKTCKPISNIIAYNDWDKRKELYEYYVDYSPIYQLLRFFPDKCNEFYHYVESKKPLYEHFKKHCSSNRNDWCNEFYTKYEEYDPDKVLSTFECHQKIIDERAAAASEDPQKVDTFPAGETNPEAPPADTLPRSTQNLPEKSHTVTKIGNVLLGVVATSMTSGVLYRFTPLGRRLRSGYGSNRNIVSNLNGADNGLFDYASESYNPYSGHGEEHYMGYHPA</sequence>
<dbReference type="AlphaFoldDB" id="A0A8S4HNA7"/>
<reference evidence="2" key="1">
    <citation type="submission" date="2021-09" db="EMBL/GenBank/DDBJ databases">
        <authorList>
            <consortium name="Pathogen Informatics"/>
        </authorList>
    </citation>
    <scope>NUCLEOTIDE SEQUENCE</scope>
    <source>
        <strain evidence="2">PvW1</strain>
    </source>
</reference>
<dbReference type="VEuPathDB" id="PlasmoDB:PVPAM_000031700"/>
<organism evidence="2 3">
    <name type="scientific">Plasmodium vivax</name>
    <name type="common">malaria parasite P. vivax</name>
    <dbReference type="NCBI Taxonomy" id="5855"/>
    <lineage>
        <taxon>Eukaryota</taxon>
        <taxon>Sar</taxon>
        <taxon>Alveolata</taxon>
        <taxon>Apicomplexa</taxon>
        <taxon>Aconoidasida</taxon>
        <taxon>Haemosporida</taxon>
        <taxon>Plasmodiidae</taxon>
        <taxon>Plasmodium</taxon>
        <taxon>Plasmodium (Plasmodium)</taxon>
    </lineage>
</organism>
<evidence type="ECO:0000256" key="1">
    <source>
        <dbReference type="SAM" id="MobiDB-lite"/>
    </source>
</evidence>
<name>A0A8S4HNA7_PLAVI</name>
<accession>A0A8S4HNA7</accession>
<dbReference type="Proteomes" id="UP000779233">
    <property type="component" value="Unassembled WGS sequence"/>
</dbReference>
<gene>
    <name evidence="2" type="ORF">PVW1_000006700</name>
</gene>
<comment type="caution">
    <text evidence="2">The sequence shown here is derived from an EMBL/GenBank/DDBJ whole genome shotgun (WGS) entry which is preliminary data.</text>
</comment>
<protein>
    <submittedName>
        <fullName evidence="2">(malaria parasite P. vivax) hypothetical protein</fullName>
    </submittedName>
</protein>
<dbReference type="EMBL" id="CAJZCX010000017">
    <property type="protein sequence ID" value="CAG9485295.1"/>
    <property type="molecule type" value="Genomic_DNA"/>
</dbReference>
<feature type="region of interest" description="Disordered" evidence="1">
    <location>
        <begin position="236"/>
        <end position="270"/>
    </location>
</feature>
<evidence type="ECO:0000313" key="2">
    <source>
        <dbReference type="EMBL" id="CAG9485295.1"/>
    </source>
</evidence>
<proteinExistence type="predicted"/>
<dbReference type="InterPro" id="IPR008780">
    <property type="entry name" value="Plasmodium_Vir"/>
</dbReference>
<dbReference type="Pfam" id="PF05795">
    <property type="entry name" value="Plasmodium_Vir"/>
    <property type="match status" value="2"/>
</dbReference>
<evidence type="ECO:0000313" key="3">
    <source>
        <dbReference type="Proteomes" id="UP000779233"/>
    </source>
</evidence>